<evidence type="ECO:0000259" key="2">
    <source>
        <dbReference type="Pfam" id="PF11127"/>
    </source>
</evidence>
<sequence length="72" mass="7497">MKRNVGHIDAIVRVVGGVALAAFAVLAAFGVVTVPVVSALGLGIIAIVLIVEGVMRRCLLYRVLGIDRCPVD</sequence>
<dbReference type="EMBL" id="FTNR01000015">
    <property type="protein sequence ID" value="SIS15972.1"/>
    <property type="molecule type" value="Genomic_DNA"/>
</dbReference>
<dbReference type="InterPro" id="IPR021309">
    <property type="entry name" value="YgaP-like_TM"/>
</dbReference>
<keyword evidence="1" id="KW-0472">Membrane</keyword>
<evidence type="ECO:0000313" key="3">
    <source>
        <dbReference type="EMBL" id="SIS15972.1"/>
    </source>
</evidence>
<feature type="transmembrane region" description="Helical" evidence="1">
    <location>
        <begin position="37"/>
        <end position="55"/>
    </location>
</feature>
<dbReference type="RefSeq" id="WP_006067211.1">
    <property type="nucleotide sequence ID" value="NZ_FTNR01000015.1"/>
</dbReference>
<keyword evidence="1" id="KW-1133">Transmembrane helix</keyword>
<keyword evidence="1" id="KW-0812">Transmembrane</keyword>
<organism evidence="3 4">
    <name type="scientific">Natronorubrum thiooxidans</name>
    <dbReference type="NCBI Taxonomy" id="308853"/>
    <lineage>
        <taxon>Archaea</taxon>
        <taxon>Methanobacteriati</taxon>
        <taxon>Methanobacteriota</taxon>
        <taxon>Stenosarchaea group</taxon>
        <taxon>Halobacteria</taxon>
        <taxon>Halobacteriales</taxon>
        <taxon>Natrialbaceae</taxon>
        <taxon>Natronorubrum</taxon>
    </lineage>
</organism>
<feature type="transmembrane region" description="Helical" evidence="1">
    <location>
        <begin position="12"/>
        <end position="31"/>
    </location>
</feature>
<dbReference type="AlphaFoldDB" id="A0A1N7GTT9"/>
<reference evidence="4" key="1">
    <citation type="submission" date="2017-01" db="EMBL/GenBank/DDBJ databases">
        <authorList>
            <person name="Varghese N."/>
            <person name="Submissions S."/>
        </authorList>
    </citation>
    <scope>NUCLEOTIDE SEQUENCE [LARGE SCALE GENOMIC DNA]</scope>
    <source>
        <strain evidence="4">type strain: HArc-</strain>
    </source>
</reference>
<feature type="domain" description="Inner membrane protein YgaP-like transmembrane" evidence="2">
    <location>
        <begin position="1"/>
        <end position="71"/>
    </location>
</feature>
<dbReference type="Pfam" id="PF11127">
    <property type="entry name" value="YgaP-like_TM"/>
    <property type="match status" value="1"/>
</dbReference>
<dbReference type="Proteomes" id="UP000185936">
    <property type="component" value="Unassembled WGS sequence"/>
</dbReference>
<proteinExistence type="predicted"/>
<gene>
    <name evidence="3" type="ORF">SAMN05421752_11570</name>
</gene>
<dbReference type="STRING" id="308853.SAMN05421752_11570"/>
<protein>
    <recommendedName>
        <fullName evidence="2">Inner membrane protein YgaP-like transmembrane domain-containing protein</fullName>
    </recommendedName>
</protein>
<accession>A0A1N7GTT9</accession>
<evidence type="ECO:0000313" key="4">
    <source>
        <dbReference type="Proteomes" id="UP000185936"/>
    </source>
</evidence>
<name>A0A1N7GTT9_9EURY</name>
<dbReference type="GeneID" id="39853282"/>
<keyword evidence="4" id="KW-1185">Reference proteome</keyword>
<evidence type="ECO:0000256" key="1">
    <source>
        <dbReference type="SAM" id="Phobius"/>
    </source>
</evidence>